<dbReference type="PROSITE" id="PS50011">
    <property type="entry name" value="PROTEIN_KINASE_DOM"/>
    <property type="match status" value="1"/>
</dbReference>
<evidence type="ECO:0000313" key="6">
    <source>
        <dbReference type="Proteomes" id="UP000765507"/>
    </source>
</evidence>
<dbReference type="SMART" id="SM00220">
    <property type="entry name" value="S_TKc"/>
    <property type="match status" value="1"/>
</dbReference>
<reference evidence="5 6" key="1">
    <citation type="journal article" date="2020" name="G3 (Bethesda)">
        <title>Draft Genome of the Common Snapping Turtle, Chelydra serpentina, a Model for Phenotypic Plasticity in Reptiles.</title>
        <authorList>
            <person name="Das D."/>
            <person name="Singh S.K."/>
            <person name="Bierstedt J."/>
            <person name="Erickson A."/>
            <person name="Galli G.L.J."/>
            <person name="Crossley D.A. 2nd"/>
            <person name="Rhen T."/>
        </authorList>
    </citation>
    <scope>NUCLEOTIDE SEQUENCE [LARGE SCALE GENOMIC DNA]</scope>
    <source>
        <strain evidence="5">KW</strain>
    </source>
</reference>
<dbReference type="AlphaFoldDB" id="A0A8T1TCI8"/>
<feature type="compositionally biased region" description="Low complexity" evidence="3">
    <location>
        <begin position="27"/>
        <end position="37"/>
    </location>
</feature>
<feature type="compositionally biased region" description="Acidic residues" evidence="3">
    <location>
        <begin position="479"/>
        <end position="490"/>
    </location>
</feature>
<keyword evidence="6" id="KW-1185">Reference proteome</keyword>
<dbReference type="FunFam" id="1.10.510.10:FF:000153">
    <property type="entry name" value="Tribbles homolog 2"/>
    <property type="match status" value="1"/>
</dbReference>
<evidence type="ECO:0000259" key="4">
    <source>
        <dbReference type="PROSITE" id="PS50011"/>
    </source>
</evidence>
<dbReference type="GO" id="GO:0005634">
    <property type="term" value="C:nucleus"/>
    <property type="evidence" value="ECO:0007669"/>
    <property type="project" value="TreeGrafter"/>
</dbReference>
<feature type="domain" description="Protein kinase" evidence="4">
    <location>
        <begin position="203"/>
        <end position="450"/>
    </location>
</feature>
<dbReference type="Gene3D" id="3.30.200.20">
    <property type="entry name" value="Phosphorylase Kinase, domain 1"/>
    <property type="match status" value="1"/>
</dbReference>
<evidence type="ECO:0000313" key="5">
    <source>
        <dbReference type="EMBL" id="KAG6938493.1"/>
    </source>
</evidence>
<evidence type="ECO:0000256" key="1">
    <source>
        <dbReference type="ARBA" id="ARBA00023013"/>
    </source>
</evidence>
<feature type="region of interest" description="Disordered" evidence="3">
    <location>
        <begin position="155"/>
        <end position="177"/>
    </location>
</feature>
<dbReference type="InterPro" id="IPR000719">
    <property type="entry name" value="Prot_kinase_dom"/>
</dbReference>
<protein>
    <submittedName>
        <fullName evidence="5">Tribbles pseudokinase 3</fullName>
    </submittedName>
</protein>
<feature type="non-terminal residue" evidence="5">
    <location>
        <position position="1"/>
    </location>
</feature>
<sequence length="490" mass="53338">NPAAGWSNPSPAAWRHGRESGGGGPRPGHVAIRSESSVSRREGAGRGERRRGPGAGAAKISAALRQPPAGSWDSEPTGASAADKAPDEPQPLDRPPAGAGPPGAEQDPPGQWRIGASETPGSACGERPRLSPARPPKMSLNVQVIPVVSPLRKKRLDFEDTPDSEASKPKRPRLGPVSGLTPCLQPLAQSPCAVDQDSRVLQIGPYILLEPREEGHSYRAVHRHTETEYSCKVYPARSYPETMAPYGHLSPHPNVAQVAEVIQGDQNVYVFFQPGRGDMHSHVRRRKRLPEREAAGLFRQMAEAVAHCHNHGVILRDLKLRKFLFVDSERTRLVLENLEDACLLSGPDDSLSDKHGCPAYVGPEILSSKHSYSGKAADVWSLGVVLYTMLVGRYPFQDTEPAMLFSKIRRGVFSIPDGLSPKARCLVRCLLRKTPSERLTAREILLHPWLASGGAASEDTCPNPSGEQGLEQVVPDTWSQEEEEEEDLHS</sequence>
<evidence type="ECO:0000256" key="3">
    <source>
        <dbReference type="SAM" id="MobiDB-lite"/>
    </source>
</evidence>
<feature type="compositionally biased region" description="Basic and acidic residues" evidence="3">
    <location>
        <begin position="38"/>
        <end position="51"/>
    </location>
</feature>
<accession>A0A8T1TCI8</accession>
<evidence type="ECO:0000256" key="2">
    <source>
        <dbReference type="ARBA" id="ARBA00038180"/>
    </source>
</evidence>
<proteinExistence type="inferred from homology"/>
<comment type="caution">
    <text evidence="5">The sequence shown here is derived from an EMBL/GenBank/DDBJ whole genome shotgun (WGS) entry which is preliminary data.</text>
</comment>
<feature type="region of interest" description="Disordered" evidence="3">
    <location>
        <begin position="1"/>
        <end position="138"/>
    </location>
</feature>
<dbReference type="OrthoDB" id="410920at2759"/>
<dbReference type="GO" id="GO:0004860">
    <property type="term" value="F:protein kinase inhibitor activity"/>
    <property type="evidence" value="ECO:0007669"/>
    <property type="project" value="UniProtKB-KW"/>
</dbReference>
<dbReference type="GO" id="GO:0031434">
    <property type="term" value="F:mitogen-activated protein kinase kinase binding"/>
    <property type="evidence" value="ECO:0007669"/>
    <property type="project" value="TreeGrafter"/>
</dbReference>
<keyword evidence="1" id="KW-0649">Protein kinase inhibitor</keyword>
<dbReference type="SUPFAM" id="SSF56112">
    <property type="entry name" value="Protein kinase-like (PK-like)"/>
    <property type="match status" value="1"/>
</dbReference>
<dbReference type="InterPro" id="IPR024104">
    <property type="entry name" value="Tribbles/Ser_Thr_kinase_40"/>
</dbReference>
<dbReference type="PANTHER" id="PTHR22961">
    <property type="entry name" value="SER/THR PROTEIN KINASE-TRB"/>
    <property type="match status" value="1"/>
</dbReference>
<organism evidence="5 6">
    <name type="scientific">Chelydra serpentina</name>
    <name type="common">Snapping turtle</name>
    <name type="synonym">Testudo serpentina</name>
    <dbReference type="NCBI Taxonomy" id="8475"/>
    <lineage>
        <taxon>Eukaryota</taxon>
        <taxon>Metazoa</taxon>
        <taxon>Chordata</taxon>
        <taxon>Craniata</taxon>
        <taxon>Vertebrata</taxon>
        <taxon>Euteleostomi</taxon>
        <taxon>Archelosauria</taxon>
        <taxon>Testudinata</taxon>
        <taxon>Testudines</taxon>
        <taxon>Cryptodira</taxon>
        <taxon>Durocryptodira</taxon>
        <taxon>Americhelydia</taxon>
        <taxon>Chelydroidea</taxon>
        <taxon>Chelydridae</taxon>
        <taxon>Chelydra</taxon>
    </lineage>
</organism>
<dbReference type="GO" id="GO:0004672">
    <property type="term" value="F:protein kinase activity"/>
    <property type="evidence" value="ECO:0007669"/>
    <property type="project" value="InterPro"/>
</dbReference>
<dbReference type="GO" id="GO:0005524">
    <property type="term" value="F:ATP binding"/>
    <property type="evidence" value="ECO:0007669"/>
    <property type="project" value="InterPro"/>
</dbReference>
<dbReference type="Pfam" id="PF00069">
    <property type="entry name" value="Pkinase"/>
    <property type="match status" value="1"/>
</dbReference>
<dbReference type="PANTHER" id="PTHR22961:SF14">
    <property type="entry name" value="TRIBBLES HOMOLOG 3"/>
    <property type="match status" value="1"/>
</dbReference>
<name>A0A8T1TCI8_CHESE</name>
<feature type="region of interest" description="Disordered" evidence="3">
    <location>
        <begin position="455"/>
        <end position="490"/>
    </location>
</feature>
<dbReference type="InterPro" id="IPR011009">
    <property type="entry name" value="Kinase-like_dom_sf"/>
</dbReference>
<dbReference type="Proteomes" id="UP000765507">
    <property type="component" value="Unassembled WGS sequence"/>
</dbReference>
<dbReference type="GO" id="GO:0032436">
    <property type="term" value="P:positive regulation of proteasomal ubiquitin-dependent protein catabolic process"/>
    <property type="evidence" value="ECO:0007669"/>
    <property type="project" value="TreeGrafter"/>
</dbReference>
<dbReference type="Gene3D" id="1.10.510.10">
    <property type="entry name" value="Transferase(Phosphotransferase) domain 1"/>
    <property type="match status" value="1"/>
</dbReference>
<gene>
    <name evidence="5" type="primary">TRIB3</name>
    <name evidence="5" type="ORF">G0U57_005753</name>
</gene>
<comment type="similarity">
    <text evidence="2">Belongs to the protein kinase superfamily. CAMK Ser/Thr protein kinase family. Tribbles subfamily.</text>
</comment>
<dbReference type="EMBL" id="JAHGAV010000017">
    <property type="protein sequence ID" value="KAG6938493.1"/>
    <property type="molecule type" value="Genomic_DNA"/>
</dbReference>